<evidence type="ECO:0000256" key="1">
    <source>
        <dbReference type="SAM" id="Phobius"/>
    </source>
</evidence>
<evidence type="ECO:0000313" key="3">
    <source>
        <dbReference type="Proteomes" id="UP000243799"/>
    </source>
</evidence>
<keyword evidence="3" id="KW-1185">Reference proteome</keyword>
<protein>
    <submittedName>
        <fullName evidence="2">Uncharacterized protein</fullName>
    </submittedName>
</protein>
<feature type="transmembrane region" description="Helical" evidence="1">
    <location>
        <begin position="110"/>
        <end position="128"/>
    </location>
</feature>
<gene>
    <name evidence="2" type="ORF">SAMN05216266_11574</name>
</gene>
<dbReference type="AlphaFoldDB" id="A0A1I1BMG1"/>
<keyword evidence="1" id="KW-1133">Transmembrane helix</keyword>
<dbReference type="Proteomes" id="UP000243799">
    <property type="component" value="Unassembled WGS sequence"/>
</dbReference>
<reference evidence="3" key="1">
    <citation type="submission" date="2016-10" db="EMBL/GenBank/DDBJ databases">
        <authorList>
            <person name="Varghese N."/>
            <person name="Submissions S."/>
        </authorList>
    </citation>
    <scope>NUCLEOTIDE SEQUENCE [LARGE SCALE GENOMIC DNA]</scope>
    <source>
        <strain evidence="3">CGMCC 4.3568</strain>
    </source>
</reference>
<dbReference type="Pfam" id="PF20358">
    <property type="entry name" value="DUF6653"/>
    <property type="match status" value="1"/>
</dbReference>
<dbReference type="EMBL" id="FOKG01000015">
    <property type="protein sequence ID" value="SFB51327.1"/>
    <property type="molecule type" value="Genomic_DNA"/>
</dbReference>
<dbReference type="STRING" id="490629.SAMN05216266_11574"/>
<proteinExistence type="predicted"/>
<name>A0A1I1BMG1_9PSEU</name>
<dbReference type="RefSeq" id="WP_091675409.1">
    <property type="nucleotide sequence ID" value="NZ_FOKG01000015.1"/>
</dbReference>
<sequence>MNGKASALRHAIFARHSNPWSAWTRWLSTPLTLVPVWTRKWSHGAVVGAWMALNPVVFPKPPDDSAWATRAILGEEQWIAERPRDAALAVNTAGTVMMGAAALAARKRKLVPAVVATCVQMGLVMAYWEQMVRYYETHTAGSEPASAAE</sequence>
<organism evidence="2 3">
    <name type="scientific">Amycolatopsis marina</name>
    <dbReference type="NCBI Taxonomy" id="490629"/>
    <lineage>
        <taxon>Bacteria</taxon>
        <taxon>Bacillati</taxon>
        <taxon>Actinomycetota</taxon>
        <taxon>Actinomycetes</taxon>
        <taxon>Pseudonocardiales</taxon>
        <taxon>Pseudonocardiaceae</taxon>
        <taxon>Amycolatopsis</taxon>
    </lineage>
</organism>
<keyword evidence="1" id="KW-0472">Membrane</keyword>
<dbReference type="OrthoDB" id="1442233at2"/>
<accession>A0A1I1BMG1</accession>
<keyword evidence="1" id="KW-0812">Transmembrane</keyword>
<evidence type="ECO:0000313" key="2">
    <source>
        <dbReference type="EMBL" id="SFB51327.1"/>
    </source>
</evidence>
<dbReference type="InterPro" id="IPR046595">
    <property type="entry name" value="DUF6653"/>
</dbReference>